<accession>A0A6A6E5S7</accession>
<keyword evidence="2" id="KW-1185">Reference proteome</keyword>
<evidence type="ECO:0000313" key="2">
    <source>
        <dbReference type="Proteomes" id="UP000800200"/>
    </source>
</evidence>
<proteinExistence type="predicted"/>
<reference evidence="1" key="1">
    <citation type="journal article" date="2020" name="Stud. Mycol.">
        <title>101 Dothideomycetes genomes: a test case for predicting lifestyles and emergence of pathogens.</title>
        <authorList>
            <person name="Haridas S."/>
            <person name="Albert R."/>
            <person name="Binder M."/>
            <person name="Bloem J."/>
            <person name="Labutti K."/>
            <person name="Salamov A."/>
            <person name="Andreopoulos B."/>
            <person name="Baker S."/>
            <person name="Barry K."/>
            <person name="Bills G."/>
            <person name="Bluhm B."/>
            <person name="Cannon C."/>
            <person name="Castanera R."/>
            <person name="Culley D."/>
            <person name="Daum C."/>
            <person name="Ezra D."/>
            <person name="Gonzalez J."/>
            <person name="Henrissat B."/>
            <person name="Kuo A."/>
            <person name="Liang C."/>
            <person name="Lipzen A."/>
            <person name="Lutzoni F."/>
            <person name="Magnuson J."/>
            <person name="Mondo S."/>
            <person name="Nolan M."/>
            <person name="Ohm R."/>
            <person name="Pangilinan J."/>
            <person name="Park H.-J."/>
            <person name="Ramirez L."/>
            <person name="Alfaro M."/>
            <person name="Sun H."/>
            <person name="Tritt A."/>
            <person name="Yoshinaga Y."/>
            <person name="Zwiers L.-H."/>
            <person name="Turgeon B."/>
            <person name="Goodwin S."/>
            <person name="Spatafora J."/>
            <person name="Crous P."/>
            <person name="Grigoriev I."/>
        </authorList>
    </citation>
    <scope>NUCLEOTIDE SEQUENCE</scope>
    <source>
        <strain evidence="1">CBS 207.26</strain>
    </source>
</reference>
<evidence type="ECO:0000313" key="1">
    <source>
        <dbReference type="EMBL" id="KAF2185929.1"/>
    </source>
</evidence>
<dbReference type="EMBL" id="ML994632">
    <property type="protein sequence ID" value="KAF2185929.1"/>
    <property type="molecule type" value="Genomic_DNA"/>
</dbReference>
<gene>
    <name evidence="1" type="ORF">K469DRAFT_158622</name>
</gene>
<protein>
    <submittedName>
        <fullName evidence="1">Uncharacterized protein</fullName>
    </submittedName>
</protein>
<dbReference type="Proteomes" id="UP000800200">
    <property type="component" value="Unassembled WGS sequence"/>
</dbReference>
<name>A0A6A6E5S7_9PEZI</name>
<dbReference type="AlphaFoldDB" id="A0A6A6E5S7"/>
<organism evidence="1 2">
    <name type="scientific">Zopfia rhizophila CBS 207.26</name>
    <dbReference type="NCBI Taxonomy" id="1314779"/>
    <lineage>
        <taxon>Eukaryota</taxon>
        <taxon>Fungi</taxon>
        <taxon>Dikarya</taxon>
        <taxon>Ascomycota</taxon>
        <taxon>Pezizomycotina</taxon>
        <taxon>Dothideomycetes</taxon>
        <taxon>Dothideomycetes incertae sedis</taxon>
        <taxon>Zopfiaceae</taxon>
        <taxon>Zopfia</taxon>
    </lineage>
</organism>
<sequence>MPGVWPSVVTLRVDVRTAVEQQLHHRLVPFQSCIKQRRPFEPIRRVDVRAVVDKHLHHRLMPSRNWVKSPLPSHSRIWDRWSETCRSYWPSQSLDGRERGLPFFFFFFDIPCGFDVSHRLLCFERLLFALFVAGGSWGSVKGGVGICVGLGVL</sequence>